<dbReference type="AlphaFoldDB" id="A0A917ZZE1"/>
<dbReference type="Proteomes" id="UP000641932">
    <property type="component" value="Unassembled WGS sequence"/>
</dbReference>
<evidence type="ECO:0000313" key="1">
    <source>
        <dbReference type="EMBL" id="GGP01185.1"/>
    </source>
</evidence>
<sequence length="62" mass="6847">MLLSPMSKKLPTCEVLIVFLAAFGIRRHTGLAEWRDAWTRLAMAAQTDQFTATDRPEAAVAA</sequence>
<dbReference type="EMBL" id="BMMS01000089">
    <property type="protein sequence ID" value="GGP01185.1"/>
    <property type="molecule type" value="Genomic_DNA"/>
</dbReference>
<accession>A0A917ZZE1</accession>
<proteinExistence type="predicted"/>
<reference evidence="1" key="1">
    <citation type="journal article" date="2014" name="Int. J. Syst. Evol. Microbiol.">
        <title>Complete genome sequence of Corynebacterium casei LMG S-19264T (=DSM 44701T), isolated from a smear-ripened cheese.</title>
        <authorList>
            <consortium name="US DOE Joint Genome Institute (JGI-PGF)"/>
            <person name="Walter F."/>
            <person name="Albersmeier A."/>
            <person name="Kalinowski J."/>
            <person name="Ruckert C."/>
        </authorList>
    </citation>
    <scope>NUCLEOTIDE SEQUENCE</scope>
    <source>
        <strain evidence="1">CGMCC 4.7201</strain>
    </source>
</reference>
<name>A0A917ZZE1_9ACTN</name>
<organism evidence="1 2">
    <name type="scientific">Wenjunlia tyrosinilytica</name>
    <dbReference type="NCBI Taxonomy" id="1544741"/>
    <lineage>
        <taxon>Bacteria</taxon>
        <taxon>Bacillati</taxon>
        <taxon>Actinomycetota</taxon>
        <taxon>Actinomycetes</taxon>
        <taxon>Kitasatosporales</taxon>
        <taxon>Streptomycetaceae</taxon>
        <taxon>Wenjunlia</taxon>
    </lineage>
</organism>
<keyword evidence="2" id="KW-1185">Reference proteome</keyword>
<evidence type="ECO:0000313" key="2">
    <source>
        <dbReference type="Proteomes" id="UP000641932"/>
    </source>
</evidence>
<protein>
    <submittedName>
        <fullName evidence="1">Uncharacterized protein</fullName>
    </submittedName>
</protein>
<reference evidence="1" key="2">
    <citation type="submission" date="2020-09" db="EMBL/GenBank/DDBJ databases">
        <authorList>
            <person name="Sun Q."/>
            <person name="Zhou Y."/>
        </authorList>
    </citation>
    <scope>NUCLEOTIDE SEQUENCE</scope>
    <source>
        <strain evidence="1">CGMCC 4.7201</strain>
    </source>
</reference>
<comment type="caution">
    <text evidence="1">The sequence shown here is derived from an EMBL/GenBank/DDBJ whole genome shotgun (WGS) entry which is preliminary data.</text>
</comment>
<gene>
    <name evidence="1" type="ORF">GCM10012280_71530</name>
</gene>